<feature type="region of interest" description="Disordered" evidence="1">
    <location>
        <begin position="21"/>
        <end position="84"/>
    </location>
</feature>
<feature type="compositionally biased region" description="Low complexity" evidence="1">
    <location>
        <begin position="37"/>
        <end position="82"/>
    </location>
</feature>
<dbReference type="EMBL" id="PVTI01000037">
    <property type="protein sequence ID" value="PRY50932.1"/>
    <property type="molecule type" value="Genomic_DNA"/>
</dbReference>
<dbReference type="Proteomes" id="UP000237822">
    <property type="component" value="Unassembled WGS sequence"/>
</dbReference>
<proteinExistence type="predicted"/>
<gene>
    <name evidence="2" type="ORF">BCF74_13713</name>
</gene>
<name>A0A2T0TZ32_9MICO</name>
<evidence type="ECO:0000313" key="2">
    <source>
        <dbReference type="EMBL" id="PRY50932.1"/>
    </source>
</evidence>
<dbReference type="PROSITE" id="PS51257">
    <property type="entry name" value="PROKAR_LIPOPROTEIN"/>
    <property type="match status" value="1"/>
</dbReference>
<dbReference type="OrthoDB" id="4868406at2"/>
<reference evidence="2 3" key="1">
    <citation type="submission" date="2018-03" db="EMBL/GenBank/DDBJ databases">
        <title>Genomic Encyclopedia of Archaeal and Bacterial Type Strains, Phase II (KMG-II): from individual species to whole genera.</title>
        <authorList>
            <person name="Goeker M."/>
        </authorList>
    </citation>
    <scope>NUCLEOTIDE SEQUENCE [LARGE SCALE GENOMIC DNA]</scope>
    <source>
        <strain evidence="2 3">ATCC BAA-1496</strain>
    </source>
</reference>
<comment type="caution">
    <text evidence="2">The sequence shown here is derived from an EMBL/GenBank/DDBJ whole genome shotgun (WGS) entry which is preliminary data.</text>
</comment>
<accession>A0A2T0TZ32</accession>
<evidence type="ECO:0000256" key="1">
    <source>
        <dbReference type="SAM" id="MobiDB-lite"/>
    </source>
</evidence>
<keyword evidence="3" id="KW-1185">Reference proteome</keyword>
<organism evidence="2 3">
    <name type="scientific">Knoellia remsis</name>
    <dbReference type="NCBI Taxonomy" id="407159"/>
    <lineage>
        <taxon>Bacteria</taxon>
        <taxon>Bacillati</taxon>
        <taxon>Actinomycetota</taxon>
        <taxon>Actinomycetes</taxon>
        <taxon>Micrococcales</taxon>
        <taxon>Intrasporangiaceae</taxon>
        <taxon>Knoellia</taxon>
    </lineage>
</organism>
<dbReference type="AlphaFoldDB" id="A0A2T0TZ32"/>
<protein>
    <submittedName>
        <fullName evidence="2">Uncharacterized protein</fullName>
    </submittedName>
</protein>
<evidence type="ECO:0000313" key="3">
    <source>
        <dbReference type="Proteomes" id="UP000237822"/>
    </source>
</evidence>
<dbReference type="RefSeq" id="WP_146133014.1">
    <property type="nucleotide sequence ID" value="NZ_PVTI01000037.1"/>
</dbReference>
<sequence length="314" mass="33145">MRESRALALVAAIAALTACTGNETAGGAGGPTVSAHSARSPVTSSTPTPTPPSDTASPASTTRPSSSAASPAPGSSGSPRSGIRAVDFGDLTWRDPVNPSARVTLRDGRASGPAGLTWSVDDTPRYLDIDGDGDEDALVTLVAEEGNGYQETRSAWLWDASSDKPRQVVPGLTLDERCGNVTEEVRLTKPNTFSVTRLVRGEEICAEKPTAQTTSTIRVRDEFAWQIAPTVTALMCPYREGRGLGFPGSDFGDDGPRAWADDDAPVMLTGKDIQAMDLDDSREGVPRGWNRILFIRSDSDKSDTSPPCGYFPAS</sequence>